<evidence type="ECO:0000313" key="4">
    <source>
        <dbReference type="EMBL" id="MBB4939284.1"/>
    </source>
</evidence>
<evidence type="ECO:0000259" key="2">
    <source>
        <dbReference type="Pfam" id="PF13808"/>
    </source>
</evidence>
<keyword evidence="6" id="KW-1185">Reference proteome</keyword>
<evidence type="ECO:0000313" key="6">
    <source>
        <dbReference type="Proteomes" id="UP000534286"/>
    </source>
</evidence>
<feature type="compositionally biased region" description="Polar residues" evidence="1">
    <location>
        <begin position="153"/>
        <end position="165"/>
    </location>
</feature>
<feature type="domain" description="H repeat-associated protein N-terminal" evidence="2">
    <location>
        <begin position="41"/>
        <end position="134"/>
    </location>
</feature>
<gene>
    <name evidence="3" type="ORF">FHR32_002644</name>
    <name evidence="4" type="ORF">FHR32_003589</name>
    <name evidence="5" type="ORF">FHR32_008630</name>
</gene>
<feature type="compositionally biased region" description="Pro residues" evidence="1">
    <location>
        <begin position="168"/>
        <end position="182"/>
    </location>
</feature>
<evidence type="ECO:0000313" key="5">
    <source>
        <dbReference type="EMBL" id="MBB4944227.1"/>
    </source>
</evidence>
<dbReference type="AlphaFoldDB" id="A0A7W7S682"/>
<organism evidence="5 6">
    <name type="scientific">Streptosporangium album</name>
    <dbReference type="NCBI Taxonomy" id="47479"/>
    <lineage>
        <taxon>Bacteria</taxon>
        <taxon>Bacillati</taxon>
        <taxon>Actinomycetota</taxon>
        <taxon>Actinomycetes</taxon>
        <taxon>Streptosporangiales</taxon>
        <taxon>Streptosporangiaceae</taxon>
        <taxon>Streptosporangium</taxon>
    </lineage>
</organism>
<dbReference type="Proteomes" id="UP000534286">
    <property type="component" value="Unassembled WGS sequence"/>
</dbReference>
<dbReference type="EMBL" id="JACHJU010000001">
    <property type="protein sequence ID" value="MBB4939284.1"/>
    <property type="molecule type" value="Genomic_DNA"/>
</dbReference>
<dbReference type="EMBL" id="JACHJU010000001">
    <property type="protein sequence ID" value="MBB4938339.1"/>
    <property type="molecule type" value="Genomic_DNA"/>
</dbReference>
<feature type="region of interest" description="Disordered" evidence="1">
    <location>
        <begin position="145"/>
        <end position="198"/>
    </location>
</feature>
<dbReference type="EMBL" id="JACHJU010000007">
    <property type="protein sequence ID" value="MBB4944227.1"/>
    <property type="molecule type" value="Genomic_DNA"/>
</dbReference>
<sequence>MSPSSLTSSPPAATLDQLTDLALWESELTADPVVVESALMRRLAAVPERRSACGLRHPLVVILTLTACATLVVGGDSVAAIRQWAARTSQAVLERLGAYHDPFTGLFIVPSERTFRRVLADLDADALDTAISGYVAEVVRQVAPVPPIPDTPGRSSASSGAQPSDRTPIPPRPGYCPAPPSMARPVAAPGPSRAGGSS</sequence>
<evidence type="ECO:0000256" key="1">
    <source>
        <dbReference type="SAM" id="MobiDB-lite"/>
    </source>
</evidence>
<reference evidence="5 6" key="1">
    <citation type="submission" date="2020-08" db="EMBL/GenBank/DDBJ databases">
        <title>Sequencing the genomes of 1000 actinobacteria strains.</title>
        <authorList>
            <person name="Klenk H.-P."/>
        </authorList>
    </citation>
    <scope>NUCLEOTIDE SEQUENCE [LARGE SCALE GENOMIC DNA]</scope>
    <source>
        <strain evidence="5 6">DSM 43023</strain>
    </source>
</reference>
<protein>
    <recommendedName>
        <fullName evidence="2">H repeat-associated protein N-terminal domain-containing protein</fullName>
    </recommendedName>
</protein>
<name>A0A7W7S682_9ACTN</name>
<proteinExistence type="predicted"/>
<evidence type="ECO:0000313" key="3">
    <source>
        <dbReference type="EMBL" id="MBB4938339.1"/>
    </source>
</evidence>
<dbReference type="RefSeq" id="WP_184754538.1">
    <property type="nucleotide sequence ID" value="NZ_BAABEK010000286.1"/>
</dbReference>
<accession>A0A7W7S682</accession>
<dbReference type="Pfam" id="PF13808">
    <property type="entry name" value="DDE_Tnp_1_assoc"/>
    <property type="match status" value="1"/>
</dbReference>
<comment type="caution">
    <text evidence="5">The sequence shown here is derived from an EMBL/GenBank/DDBJ whole genome shotgun (WGS) entry which is preliminary data.</text>
</comment>
<dbReference type="InterPro" id="IPR032806">
    <property type="entry name" value="YbfD_N"/>
</dbReference>